<comment type="caution">
    <text evidence="1">The sequence shown here is derived from an EMBL/GenBank/DDBJ whole genome shotgun (WGS) entry which is preliminary data.</text>
</comment>
<organism evidence="1 2">
    <name type="scientific">Elysia crispata</name>
    <name type="common">lettuce slug</name>
    <dbReference type="NCBI Taxonomy" id="231223"/>
    <lineage>
        <taxon>Eukaryota</taxon>
        <taxon>Metazoa</taxon>
        <taxon>Spiralia</taxon>
        <taxon>Lophotrochozoa</taxon>
        <taxon>Mollusca</taxon>
        <taxon>Gastropoda</taxon>
        <taxon>Heterobranchia</taxon>
        <taxon>Euthyneura</taxon>
        <taxon>Panpulmonata</taxon>
        <taxon>Sacoglossa</taxon>
        <taxon>Placobranchoidea</taxon>
        <taxon>Plakobranchidae</taxon>
        <taxon>Elysia</taxon>
    </lineage>
</organism>
<accession>A0AAE0YVH1</accession>
<sequence length="75" mass="8894">MPQRTDSHTTAFPRKNFHEQDNDFVERELALENAAKAVLVCFLGVRRLWCERNFPILNQHCWRYLLHPSLTVSLL</sequence>
<proteinExistence type="predicted"/>
<evidence type="ECO:0000313" key="1">
    <source>
        <dbReference type="EMBL" id="KAK3757002.1"/>
    </source>
</evidence>
<dbReference type="AlphaFoldDB" id="A0AAE0YVH1"/>
<keyword evidence="2" id="KW-1185">Reference proteome</keyword>
<dbReference type="Proteomes" id="UP001283361">
    <property type="component" value="Unassembled WGS sequence"/>
</dbReference>
<evidence type="ECO:0000313" key="2">
    <source>
        <dbReference type="Proteomes" id="UP001283361"/>
    </source>
</evidence>
<protein>
    <submittedName>
        <fullName evidence="1">Uncharacterized protein</fullName>
    </submittedName>
</protein>
<reference evidence="1" key="1">
    <citation type="journal article" date="2023" name="G3 (Bethesda)">
        <title>A reference genome for the long-term kleptoplast-retaining sea slug Elysia crispata morphotype clarki.</title>
        <authorList>
            <person name="Eastman K.E."/>
            <person name="Pendleton A.L."/>
            <person name="Shaikh M.A."/>
            <person name="Suttiyut T."/>
            <person name="Ogas R."/>
            <person name="Tomko P."/>
            <person name="Gavelis G."/>
            <person name="Widhalm J.R."/>
            <person name="Wisecaver J.H."/>
        </authorList>
    </citation>
    <scope>NUCLEOTIDE SEQUENCE</scope>
    <source>
        <strain evidence="1">ECLA1</strain>
    </source>
</reference>
<dbReference type="EMBL" id="JAWDGP010005428">
    <property type="protein sequence ID" value="KAK3757002.1"/>
    <property type="molecule type" value="Genomic_DNA"/>
</dbReference>
<gene>
    <name evidence="1" type="ORF">RRG08_063194</name>
</gene>
<name>A0AAE0YVH1_9GAST</name>